<keyword evidence="2" id="KW-0812">Transmembrane</keyword>
<sequence>MTPRDTENPLHRPDESAPDGGGRHVVGLVADPGLPLRLAEDMAQTLPEVLSARLGDATDWEVRVVERALPVSANGGMILPEAVHELADQQGWDTVVAVVDLPRFEDGRGVVADVVPAERWAVVCVPALGVLRIRHRLRETLARVVGHVLGEEHVGVAEDLEFDADSGHTRTDLSAGLTPLPHTETRAETEGLLPDGTRSGTVFARGLRGRLRLLSGMVAANRPLRMPRSMSWTLASAGAVGAYGVFFGSIWVLSNEMSVGRLTAVMLVSLALLVIWLITANGMWTHSAGSRGRAGLDNAATLVTVGVAVCVLYAGLFLGLALVAGLIIPQGYLAAELGGSAGVGDYVALAWLATSMGMIAGAVGSSFDDSTAIRTATYL</sequence>
<evidence type="ECO:0000256" key="1">
    <source>
        <dbReference type="SAM" id="MobiDB-lite"/>
    </source>
</evidence>
<organism evidence="3 4">
    <name type="scientific">Micrococcus lylae</name>
    <dbReference type="NCBI Taxonomy" id="1273"/>
    <lineage>
        <taxon>Bacteria</taxon>
        <taxon>Bacillati</taxon>
        <taxon>Actinomycetota</taxon>
        <taxon>Actinomycetes</taxon>
        <taxon>Micrococcales</taxon>
        <taxon>Micrococcaceae</taxon>
        <taxon>Micrococcus</taxon>
    </lineage>
</organism>
<accession>A0A1R4INY8</accession>
<feature type="compositionally biased region" description="Basic and acidic residues" evidence="1">
    <location>
        <begin position="1"/>
        <end position="15"/>
    </location>
</feature>
<feature type="region of interest" description="Disordered" evidence="1">
    <location>
        <begin position="1"/>
        <end position="24"/>
    </location>
</feature>
<reference evidence="3 4" key="1">
    <citation type="submission" date="2017-02" db="EMBL/GenBank/DDBJ databases">
        <authorList>
            <person name="Peterson S.W."/>
        </authorList>
    </citation>
    <scope>NUCLEOTIDE SEQUENCE [LARGE SCALE GENOMIC DNA]</scope>
    <source>
        <strain evidence="3 4">2B3F</strain>
    </source>
</reference>
<evidence type="ECO:0000313" key="3">
    <source>
        <dbReference type="EMBL" id="SJN20953.1"/>
    </source>
</evidence>
<keyword evidence="2" id="KW-1133">Transmembrane helix</keyword>
<feature type="transmembrane region" description="Helical" evidence="2">
    <location>
        <begin position="259"/>
        <end position="278"/>
    </location>
</feature>
<dbReference type="AlphaFoldDB" id="A0A1R4INY8"/>
<dbReference type="EMBL" id="FUKP01000020">
    <property type="protein sequence ID" value="SJN20953.1"/>
    <property type="molecule type" value="Genomic_DNA"/>
</dbReference>
<proteinExistence type="predicted"/>
<dbReference type="Proteomes" id="UP000196230">
    <property type="component" value="Unassembled WGS sequence"/>
</dbReference>
<protein>
    <recommendedName>
        <fullName evidence="5">DUF2267 domain-containing protein</fullName>
    </recommendedName>
</protein>
<gene>
    <name evidence="3" type="ORF">FM125_03350</name>
</gene>
<evidence type="ECO:0000313" key="4">
    <source>
        <dbReference type="Proteomes" id="UP000196230"/>
    </source>
</evidence>
<feature type="transmembrane region" description="Helical" evidence="2">
    <location>
        <begin position="232"/>
        <end position="253"/>
    </location>
</feature>
<feature type="transmembrane region" description="Helical" evidence="2">
    <location>
        <begin position="299"/>
        <end position="328"/>
    </location>
</feature>
<name>A0A1R4INY8_9MICC</name>
<feature type="transmembrane region" description="Helical" evidence="2">
    <location>
        <begin position="348"/>
        <end position="367"/>
    </location>
</feature>
<evidence type="ECO:0000256" key="2">
    <source>
        <dbReference type="SAM" id="Phobius"/>
    </source>
</evidence>
<keyword evidence="2" id="KW-0472">Membrane</keyword>
<evidence type="ECO:0008006" key="5">
    <source>
        <dbReference type="Google" id="ProtNLM"/>
    </source>
</evidence>
<dbReference type="RefSeq" id="WP_087133635.1">
    <property type="nucleotide sequence ID" value="NZ_FUKP01000020.1"/>
</dbReference>